<organism evidence="2 3">
    <name type="scientific">Penicillium chermesinum</name>
    <dbReference type="NCBI Taxonomy" id="63820"/>
    <lineage>
        <taxon>Eukaryota</taxon>
        <taxon>Fungi</taxon>
        <taxon>Dikarya</taxon>
        <taxon>Ascomycota</taxon>
        <taxon>Pezizomycotina</taxon>
        <taxon>Eurotiomycetes</taxon>
        <taxon>Eurotiomycetidae</taxon>
        <taxon>Eurotiales</taxon>
        <taxon>Aspergillaceae</taxon>
        <taxon>Penicillium</taxon>
    </lineage>
</organism>
<comment type="caution">
    <text evidence="2">The sequence shown here is derived from an EMBL/GenBank/DDBJ whole genome shotgun (WGS) entry which is preliminary data.</text>
</comment>
<reference evidence="2" key="2">
    <citation type="journal article" date="2023" name="IMA Fungus">
        <title>Comparative genomic study of the Penicillium genus elucidates a diverse pangenome and 15 lateral gene transfer events.</title>
        <authorList>
            <person name="Petersen C."/>
            <person name="Sorensen T."/>
            <person name="Nielsen M.R."/>
            <person name="Sondergaard T.E."/>
            <person name="Sorensen J.L."/>
            <person name="Fitzpatrick D.A."/>
            <person name="Frisvad J.C."/>
            <person name="Nielsen K.L."/>
        </authorList>
    </citation>
    <scope>NUCLEOTIDE SEQUENCE</scope>
    <source>
        <strain evidence="2">IBT 19713</strain>
    </source>
</reference>
<dbReference type="OrthoDB" id="4356493at2759"/>
<feature type="compositionally biased region" description="Basic and acidic residues" evidence="1">
    <location>
        <begin position="32"/>
        <end position="72"/>
    </location>
</feature>
<dbReference type="GeneID" id="83200368"/>
<accession>A0A9W9P715</accession>
<reference evidence="2" key="1">
    <citation type="submission" date="2022-11" db="EMBL/GenBank/DDBJ databases">
        <authorList>
            <person name="Petersen C."/>
        </authorList>
    </citation>
    <scope>NUCLEOTIDE SEQUENCE</scope>
    <source>
        <strain evidence="2">IBT 19713</strain>
    </source>
</reference>
<gene>
    <name evidence="2" type="ORF">N7468_003768</name>
</gene>
<protein>
    <submittedName>
        <fullName evidence="2">Uncharacterized protein</fullName>
    </submittedName>
</protein>
<feature type="region of interest" description="Disordered" evidence="1">
    <location>
        <begin position="1"/>
        <end position="72"/>
    </location>
</feature>
<evidence type="ECO:0000313" key="3">
    <source>
        <dbReference type="Proteomes" id="UP001150941"/>
    </source>
</evidence>
<evidence type="ECO:0000313" key="2">
    <source>
        <dbReference type="EMBL" id="KAJ5239149.1"/>
    </source>
</evidence>
<dbReference type="EMBL" id="JAPQKS010000003">
    <property type="protein sequence ID" value="KAJ5239149.1"/>
    <property type="molecule type" value="Genomic_DNA"/>
</dbReference>
<dbReference type="Proteomes" id="UP001150941">
    <property type="component" value="Unassembled WGS sequence"/>
</dbReference>
<dbReference type="RefSeq" id="XP_058332068.1">
    <property type="nucleotide sequence ID" value="XM_058473065.1"/>
</dbReference>
<proteinExistence type="predicted"/>
<evidence type="ECO:0000256" key="1">
    <source>
        <dbReference type="SAM" id="MobiDB-lite"/>
    </source>
</evidence>
<sequence>MPADSRPMLGKKAAPAAEVEKVQEQSQQHPTQAKEEHSDARPMLEKKTPLAAEEEHVKEQTQRDVTQKKSTL</sequence>
<keyword evidence="3" id="KW-1185">Reference proteome</keyword>
<dbReference type="AlphaFoldDB" id="A0A9W9P715"/>
<name>A0A9W9P715_9EURO</name>